<sequence length="67" mass="7660">MMSKHGSHTCRREYLTPLANSGEIPDKAEPIELITEPDMATLTFRTQSPRPDLCDELSKLMDIMQHM</sequence>
<gene>
    <name evidence="2" type="ORF">Goshw_004923</name>
</gene>
<accession>A0A7J9KW79</accession>
<evidence type="ECO:0000313" key="2">
    <source>
        <dbReference type="EMBL" id="MBA0850713.1"/>
    </source>
</evidence>
<proteinExistence type="predicted"/>
<evidence type="ECO:0000256" key="1">
    <source>
        <dbReference type="SAM" id="MobiDB-lite"/>
    </source>
</evidence>
<protein>
    <submittedName>
        <fullName evidence="2">Uncharacterized protein</fullName>
    </submittedName>
</protein>
<feature type="region of interest" description="Disordered" evidence="1">
    <location>
        <begin position="1"/>
        <end position="30"/>
    </location>
</feature>
<dbReference type="EMBL" id="JABFAF010000003">
    <property type="protein sequence ID" value="MBA0850713.1"/>
    <property type="molecule type" value="Genomic_DNA"/>
</dbReference>
<comment type="caution">
    <text evidence="2">The sequence shown here is derived from an EMBL/GenBank/DDBJ whole genome shotgun (WGS) entry which is preliminary data.</text>
</comment>
<organism evidence="2 3">
    <name type="scientific">Gossypium schwendimanii</name>
    <name type="common">Cotton</name>
    <dbReference type="NCBI Taxonomy" id="34291"/>
    <lineage>
        <taxon>Eukaryota</taxon>
        <taxon>Viridiplantae</taxon>
        <taxon>Streptophyta</taxon>
        <taxon>Embryophyta</taxon>
        <taxon>Tracheophyta</taxon>
        <taxon>Spermatophyta</taxon>
        <taxon>Magnoliopsida</taxon>
        <taxon>eudicotyledons</taxon>
        <taxon>Gunneridae</taxon>
        <taxon>Pentapetalae</taxon>
        <taxon>rosids</taxon>
        <taxon>malvids</taxon>
        <taxon>Malvales</taxon>
        <taxon>Malvaceae</taxon>
        <taxon>Malvoideae</taxon>
        <taxon>Gossypium</taxon>
    </lineage>
</organism>
<dbReference type="Proteomes" id="UP000593576">
    <property type="component" value="Unassembled WGS sequence"/>
</dbReference>
<evidence type="ECO:0000313" key="3">
    <source>
        <dbReference type="Proteomes" id="UP000593576"/>
    </source>
</evidence>
<dbReference type="OrthoDB" id="10376745at2759"/>
<dbReference type="AlphaFoldDB" id="A0A7J9KW79"/>
<reference evidence="2 3" key="1">
    <citation type="journal article" date="2019" name="Genome Biol. Evol.">
        <title>Insights into the evolution of the New World diploid cottons (Gossypium, subgenus Houzingenia) based on genome sequencing.</title>
        <authorList>
            <person name="Grover C.E."/>
            <person name="Arick M.A. 2nd"/>
            <person name="Thrash A."/>
            <person name="Conover J.L."/>
            <person name="Sanders W.S."/>
            <person name="Peterson D.G."/>
            <person name="Frelichowski J.E."/>
            <person name="Scheffler J.A."/>
            <person name="Scheffler B.E."/>
            <person name="Wendel J.F."/>
        </authorList>
    </citation>
    <scope>NUCLEOTIDE SEQUENCE [LARGE SCALE GENOMIC DNA]</scope>
    <source>
        <strain evidence="2">1</strain>
        <tissue evidence="2">Leaf</tissue>
    </source>
</reference>
<name>A0A7J9KW79_GOSSC</name>
<keyword evidence="3" id="KW-1185">Reference proteome</keyword>